<organism evidence="2 3">
    <name type="scientific">Fusarium albosuccineum</name>
    <dbReference type="NCBI Taxonomy" id="1237068"/>
    <lineage>
        <taxon>Eukaryota</taxon>
        <taxon>Fungi</taxon>
        <taxon>Dikarya</taxon>
        <taxon>Ascomycota</taxon>
        <taxon>Pezizomycotina</taxon>
        <taxon>Sordariomycetes</taxon>
        <taxon>Hypocreomycetidae</taxon>
        <taxon>Hypocreales</taxon>
        <taxon>Nectriaceae</taxon>
        <taxon>Fusarium</taxon>
        <taxon>Fusarium decemcellulare species complex</taxon>
    </lineage>
</organism>
<name>A0A8H4KZT7_9HYPO</name>
<feature type="region of interest" description="Disordered" evidence="1">
    <location>
        <begin position="189"/>
        <end position="230"/>
    </location>
</feature>
<evidence type="ECO:0000313" key="3">
    <source>
        <dbReference type="Proteomes" id="UP000554235"/>
    </source>
</evidence>
<proteinExistence type="predicted"/>
<accession>A0A8H4KZT7</accession>
<dbReference type="EMBL" id="JAADYS010002411">
    <property type="protein sequence ID" value="KAF4458604.1"/>
    <property type="molecule type" value="Genomic_DNA"/>
</dbReference>
<protein>
    <submittedName>
        <fullName evidence="2">Uncharacterized protein</fullName>
    </submittedName>
</protein>
<dbReference type="AlphaFoldDB" id="A0A8H4KZT7"/>
<comment type="caution">
    <text evidence="2">The sequence shown here is derived from an EMBL/GenBank/DDBJ whole genome shotgun (WGS) entry which is preliminary data.</text>
</comment>
<evidence type="ECO:0000256" key="1">
    <source>
        <dbReference type="SAM" id="MobiDB-lite"/>
    </source>
</evidence>
<gene>
    <name evidence="2" type="ORF">FALBO_14660</name>
</gene>
<evidence type="ECO:0000313" key="2">
    <source>
        <dbReference type="EMBL" id="KAF4458604.1"/>
    </source>
</evidence>
<reference evidence="2 3" key="1">
    <citation type="submission" date="2020-01" db="EMBL/GenBank/DDBJ databases">
        <title>Identification and distribution of gene clusters putatively required for synthesis of sphingolipid metabolism inhibitors in phylogenetically diverse species of the filamentous fungus Fusarium.</title>
        <authorList>
            <person name="Kim H.-S."/>
            <person name="Busman M."/>
            <person name="Brown D.W."/>
            <person name="Divon H."/>
            <person name="Uhlig S."/>
            <person name="Proctor R.H."/>
        </authorList>
    </citation>
    <scope>NUCLEOTIDE SEQUENCE [LARGE SCALE GENOMIC DNA]</scope>
    <source>
        <strain evidence="2 3">NRRL 20459</strain>
    </source>
</reference>
<dbReference type="Proteomes" id="UP000554235">
    <property type="component" value="Unassembled WGS sequence"/>
</dbReference>
<sequence>MVLERHQVTQNIGLDLDSLAKGVFTVLLLNGARTSHFLQLEAILQVMRKRVRDVSLEKEWLDEQGQKVGVDILVSMVVAADDIVPQQRSTVHTACGDLPRNTLQGIAQKAARHLLTIHGYPYSYNQARPDCWLENMNWANNWRAFEELLSLAEQEEEEASRSQRQGDALARARMTLMTDLGMADRTASTPLLAASPPASPVRSDVAQRKRALQDGDGSPQPKRRRHVSDNNHFQLEFTQRKQEAQMVKAAVVDIAQSVKEDLRRQGMEDEMKQVARVESNSLEAIIAVRDVCNEFIAKLEPWYL</sequence>
<keyword evidence="3" id="KW-1185">Reference proteome</keyword>